<dbReference type="PROSITE" id="PS50181">
    <property type="entry name" value="FBOX"/>
    <property type="match status" value="1"/>
</dbReference>
<dbReference type="PANTHER" id="PTHR10706:SF130">
    <property type="entry name" value="F-BOX ONLY PROTEIN 31"/>
    <property type="match status" value="1"/>
</dbReference>
<feature type="compositionally biased region" description="Polar residues" evidence="4">
    <location>
        <begin position="318"/>
        <end position="327"/>
    </location>
</feature>
<protein>
    <recommendedName>
        <fullName evidence="5">F-box domain-containing protein</fullName>
    </recommendedName>
</protein>
<evidence type="ECO:0000256" key="2">
    <source>
        <dbReference type="ARBA" id="ARBA00010611"/>
    </source>
</evidence>
<feature type="region of interest" description="Disordered" evidence="4">
    <location>
        <begin position="306"/>
        <end position="327"/>
    </location>
</feature>
<dbReference type="SMART" id="SM00256">
    <property type="entry name" value="FBOX"/>
    <property type="match status" value="1"/>
</dbReference>
<dbReference type="Pfam" id="PF12014">
    <property type="entry name" value="Cyclin_D1_bind"/>
    <property type="match status" value="1"/>
</dbReference>
<evidence type="ECO:0000256" key="3">
    <source>
        <dbReference type="ARBA" id="ARBA00022786"/>
    </source>
</evidence>
<comment type="similarity">
    <text evidence="2">Belongs to the FBXO31 family.</text>
</comment>
<evidence type="ECO:0000313" key="6">
    <source>
        <dbReference type="EMBL" id="KAJ8303646.1"/>
    </source>
</evidence>
<dbReference type="InterPro" id="IPR045048">
    <property type="entry name" value="FBXO31/39"/>
</dbReference>
<accession>A0ABQ9EGV9</accession>
<dbReference type="Proteomes" id="UP001217089">
    <property type="component" value="Unassembled WGS sequence"/>
</dbReference>
<keyword evidence="7" id="KW-1185">Reference proteome</keyword>
<name>A0ABQ9EGV9_TEGGR</name>
<dbReference type="Pfam" id="PF12937">
    <property type="entry name" value="F-box-like"/>
    <property type="match status" value="1"/>
</dbReference>
<evidence type="ECO:0000259" key="5">
    <source>
        <dbReference type="PROSITE" id="PS50181"/>
    </source>
</evidence>
<dbReference type="SUPFAM" id="SSF81383">
    <property type="entry name" value="F-box domain"/>
    <property type="match status" value="1"/>
</dbReference>
<proteinExistence type="inferred from homology"/>
<organism evidence="6 7">
    <name type="scientific">Tegillarca granosa</name>
    <name type="common">Malaysian cockle</name>
    <name type="synonym">Anadara granosa</name>
    <dbReference type="NCBI Taxonomy" id="220873"/>
    <lineage>
        <taxon>Eukaryota</taxon>
        <taxon>Metazoa</taxon>
        <taxon>Spiralia</taxon>
        <taxon>Lophotrochozoa</taxon>
        <taxon>Mollusca</taxon>
        <taxon>Bivalvia</taxon>
        <taxon>Autobranchia</taxon>
        <taxon>Pteriomorphia</taxon>
        <taxon>Arcoida</taxon>
        <taxon>Arcoidea</taxon>
        <taxon>Arcidae</taxon>
        <taxon>Tegillarca</taxon>
    </lineage>
</organism>
<evidence type="ECO:0000256" key="1">
    <source>
        <dbReference type="ARBA" id="ARBA00004906"/>
    </source>
</evidence>
<keyword evidence="3" id="KW-0833">Ubl conjugation pathway</keyword>
<reference evidence="6 7" key="1">
    <citation type="submission" date="2022-12" db="EMBL/GenBank/DDBJ databases">
        <title>Chromosome-level genome of Tegillarca granosa.</title>
        <authorList>
            <person name="Kim J."/>
        </authorList>
    </citation>
    <scope>NUCLEOTIDE SEQUENCE [LARGE SCALE GENOMIC DNA]</scope>
    <source>
        <strain evidence="6">Teg-2019</strain>
        <tissue evidence="6">Adductor muscle</tissue>
    </source>
</reference>
<gene>
    <name evidence="6" type="ORF">KUTeg_020042</name>
</gene>
<dbReference type="EMBL" id="JARBDR010000917">
    <property type="protein sequence ID" value="KAJ8303646.1"/>
    <property type="molecule type" value="Genomic_DNA"/>
</dbReference>
<feature type="domain" description="F-box" evidence="5">
    <location>
        <begin position="1"/>
        <end position="47"/>
    </location>
</feature>
<comment type="pathway">
    <text evidence="1">Protein modification; protein ubiquitination.</text>
</comment>
<evidence type="ECO:0000313" key="7">
    <source>
        <dbReference type="Proteomes" id="UP001217089"/>
    </source>
</evidence>
<sequence>MLELLDLPPEILANILNYLSGKNLAVVCQVCRKIREVAMVETVWQKRCLIEFNFTTNDGWNATYWDIYTKVLYKYGWLVRLWRRDLDPYGGLVQIKPDGKLELSCLRGYKGPHKCKVTNYDYLKWVSDVKRYNLLPLVVPENNPQFDNIPIKPGFFKGTYSAHGNEILALTYSVEDNEAQLTKITGDPNVPATKVSQHIDFQHTMILTDEQQASMQMLLDIDTHDPSEEELEQAQKQKFILPVQCYCDAKTADIPKFCKLRCHSRGRIAAEGYLNPKFSKSHCIIFDEDNIVIFRSSNLKGDPNVPATKVSFKRKNSSRGIPQSKIQ</sequence>
<dbReference type="PANTHER" id="PTHR10706">
    <property type="entry name" value="F-BOX FAMILY PROTEIN"/>
    <property type="match status" value="1"/>
</dbReference>
<evidence type="ECO:0000256" key="4">
    <source>
        <dbReference type="SAM" id="MobiDB-lite"/>
    </source>
</evidence>
<dbReference type="InterPro" id="IPR036047">
    <property type="entry name" value="F-box-like_dom_sf"/>
</dbReference>
<dbReference type="Gene3D" id="1.20.1280.50">
    <property type="match status" value="1"/>
</dbReference>
<comment type="caution">
    <text evidence="6">The sequence shown here is derived from an EMBL/GenBank/DDBJ whole genome shotgun (WGS) entry which is preliminary data.</text>
</comment>
<dbReference type="InterPro" id="IPR001810">
    <property type="entry name" value="F-box_dom"/>
</dbReference>